<evidence type="ECO:0000256" key="1">
    <source>
        <dbReference type="SAM" id="MobiDB-lite"/>
    </source>
</evidence>
<gene>
    <name evidence="2" type="ORF">SAMN04489742_2413</name>
</gene>
<dbReference type="RefSeq" id="WP_074700625.1">
    <property type="nucleotide sequence ID" value="NZ_CP018863.1"/>
</dbReference>
<feature type="compositionally biased region" description="Basic residues" evidence="1">
    <location>
        <begin position="472"/>
        <end position="487"/>
    </location>
</feature>
<proteinExistence type="predicted"/>
<sequence length="487" mass="49911">MTGDPEWLPAPARLDGSSAGIGGFRVTGGIGGAAFQWEELDDAAVRLGSVAADADRIYFDIYALQLTILDSRIFMLPGRAVAQEAVRRALDAVQASADDVREIADHVTRAKEAYGRAEAAANGALDGLAQGTWWLSTPFEAMGNELRPTLTGMERLINHGTRGLLALPPIPGLPDDPLDPGAGSASTTERLAPDLVETANGLGLLQPAPISVTRRADAGIGPGGEPAAGAVPLEATPAGLLARAGVAAAAGPGAIEILETEAAAGKSWVVSLPGTQSQGPEATENPFDETGVAEALAYDSRHVSAAVSAALEEAGAEAADQVVLVGYSQGGIHAMNMAADKAFLAEHNVSYVLTAGSPVGGVGLPEGLRSLHLEHVQDWVPGADGQSSPDTRDRVTVTLTNEVATADGEDGGLGPGHDFGNYVAGAQLLQNSSDVSVTDACLALGAAVGGGLASRHLFTLTRQVPAREPLPPHKRASYSLRNRPHGY</sequence>
<evidence type="ECO:0000313" key="2">
    <source>
        <dbReference type="EMBL" id="SDQ75037.1"/>
    </source>
</evidence>
<accession>A0A1H1DEV9</accession>
<dbReference type="AlphaFoldDB" id="A0A1H1DEV9"/>
<dbReference type="SUPFAM" id="SSF53474">
    <property type="entry name" value="alpha/beta-Hydrolases"/>
    <property type="match status" value="1"/>
</dbReference>
<dbReference type="KEGG" id="acry:AC20117_05360"/>
<dbReference type="Proteomes" id="UP000181917">
    <property type="component" value="Unassembled WGS sequence"/>
</dbReference>
<reference evidence="2 3" key="1">
    <citation type="submission" date="2016-10" db="EMBL/GenBank/DDBJ databases">
        <authorList>
            <person name="de Groot N.N."/>
        </authorList>
    </citation>
    <scope>NUCLEOTIDE SEQUENCE [LARGE SCALE GENOMIC DNA]</scope>
    <source>
        <strain evidence="2 3">DSM 20117</strain>
    </source>
</reference>
<dbReference type="InterPro" id="IPR029058">
    <property type="entry name" value="AB_hydrolase_fold"/>
</dbReference>
<feature type="region of interest" description="Disordered" evidence="1">
    <location>
        <begin position="465"/>
        <end position="487"/>
    </location>
</feature>
<evidence type="ECO:0008006" key="4">
    <source>
        <dbReference type="Google" id="ProtNLM"/>
    </source>
</evidence>
<dbReference type="Gene3D" id="3.40.50.1820">
    <property type="entry name" value="alpha/beta hydrolase"/>
    <property type="match status" value="1"/>
</dbReference>
<name>A0A1H1DEV9_9MICC</name>
<evidence type="ECO:0000313" key="3">
    <source>
        <dbReference type="Proteomes" id="UP000181917"/>
    </source>
</evidence>
<dbReference type="EMBL" id="FNKH01000002">
    <property type="protein sequence ID" value="SDQ75037.1"/>
    <property type="molecule type" value="Genomic_DNA"/>
</dbReference>
<keyword evidence="3" id="KW-1185">Reference proteome</keyword>
<protein>
    <recommendedName>
        <fullName evidence="4">PE-PPE domain-containing protein</fullName>
    </recommendedName>
</protein>
<dbReference type="STRING" id="37928.SAMN04489742_2413"/>
<dbReference type="OrthoDB" id="5095936at2"/>
<organism evidence="2 3">
    <name type="scientific">Crystallibacter crystallopoietes</name>
    <dbReference type="NCBI Taxonomy" id="37928"/>
    <lineage>
        <taxon>Bacteria</taxon>
        <taxon>Bacillati</taxon>
        <taxon>Actinomycetota</taxon>
        <taxon>Actinomycetes</taxon>
        <taxon>Micrococcales</taxon>
        <taxon>Micrococcaceae</taxon>
        <taxon>Crystallibacter</taxon>
    </lineage>
</organism>